<evidence type="ECO:0000313" key="3">
    <source>
        <dbReference type="EMBL" id="CAK9237528.1"/>
    </source>
</evidence>
<feature type="transmembrane region" description="Helical" evidence="1">
    <location>
        <begin position="138"/>
        <end position="162"/>
    </location>
</feature>
<dbReference type="PANTHER" id="PTHR35102">
    <property type="entry name" value="E3 UBIQUITIN-PROTEIN LIGASE"/>
    <property type="match status" value="1"/>
</dbReference>
<proteinExistence type="predicted"/>
<dbReference type="PANTHER" id="PTHR35102:SF1">
    <property type="entry name" value="E3 UBIQUITIN-PROTEIN LIGASE"/>
    <property type="match status" value="1"/>
</dbReference>
<feature type="domain" description="DUF2062" evidence="2">
    <location>
        <begin position="31"/>
        <end position="166"/>
    </location>
</feature>
<dbReference type="Proteomes" id="UP001497512">
    <property type="component" value="Chromosome 9"/>
</dbReference>
<feature type="transmembrane region" description="Helical" evidence="1">
    <location>
        <begin position="46"/>
        <end position="71"/>
    </location>
</feature>
<keyword evidence="4" id="KW-1185">Reference proteome</keyword>
<organism evidence="3 4">
    <name type="scientific">Sphagnum troendelagicum</name>
    <dbReference type="NCBI Taxonomy" id="128251"/>
    <lineage>
        <taxon>Eukaryota</taxon>
        <taxon>Viridiplantae</taxon>
        <taxon>Streptophyta</taxon>
        <taxon>Embryophyta</taxon>
        <taxon>Bryophyta</taxon>
        <taxon>Sphagnophytina</taxon>
        <taxon>Sphagnopsida</taxon>
        <taxon>Sphagnales</taxon>
        <taxon>Sphagnaceae</taxon>
        <taxon>Sphagnum</taxon>
    </lineage>
</organism>
<feature type="transmembrane region" description="Helical" evidence="1">
    <location>
        <begin position="78"/>
        <end position="99"/>
    </location>
</feature>
<evidence type="ECO:0000259" key="2">
    <source>
        <dbReference type="Pfam" id="PF09835"/>
    </source>
</evidence>
<keyword evidence="1" id="KW-0812">Transmembrane</keyword>
<evidence type="ECO:0000313" key="4">
    <source>
        <dbReference type="Proteomes" id="UP001497512"/>
    </source>
</evidence>
<accession>A0ABP0V5F8</accession>
<reference evidence="3" key="1">
    <citation type="submission" date="2024-02" db="EMBL/GenBank/DDBJ databases">
        <authorList>
            <consortium name="ELIXIR-Norway"/>
            <consortium name="Elixir Norway"/>
        </authorList>
    </citation>
    <scope>NUCLEOTIDE SEQUENCE</scope>
</reference>
<gene>
    <name evidence="3" type="ORF">CSSPTR1EN2_LOCUS23748</name>
</gene>
<dbReference type="InterPro" id="IPR018639">
    <property type="entry name" value="DUF2062"/>
</dbReference>
<keyword evidence="1" id="KW-0472">Membrane</keyword>
<dbReference type="Pfam" id="PF09835">
    <property type="entry name" value="DUF2062"/>
    <property type="match status" value="1"/>
</dbReference>
<sequence length="194" mass="21246">MSVGSSGGGGWRQYRVVRWGRNKVYEPLLIILRRGTEPKQLAMSGALGLTLGVFPICGVTVFLCAAAVAILGGKCNAATVMLANFVATPIELGLILPFLRLGEWIFGSQPFELSKDALWQAISGQASNKVLLAILHALVGWAVVAPFMLIALYSLFLPLIWWSRRHFSAQDRPLNQRLVLVNEEVLLPTKDFGE</sequence>
<evidence type="ECO:0000256" key="1">
    <source>
        <dbReference type="SAM" id="Phobius"/>
    </source>
</evidence>
<name>A0ABP0V5F8_9BRYO</name>
<keyword evidence="1" id="KW-1133">Transmembrane helix</keyword>
<dbReference type="EMBL" id="OZ019901">
    <property type="protein sequence ID" value="CAK9237528.1"/>
    <property type="molecule type" value="Genomic_DNA"/>
</dbReference>
<protein>
    <recommendedName>
        <fullName evidence="2">DUF2062 domain-containing protein</fullName>
    </recommendedName>
</protein>